<gene>
    <name evidence="3" type="ORF">FHS23_001414</name>
</gene>
<proteinExistence type="inferred from homology"/>
<dbReference type="PANTHER" id="PTHR11487">
    <property type="entry name" value="THIOESTERASE"/>
    <property type="match status" value="1"/>
</dbReference>
<reference evidence="3 4" key="1">
    <citation type="submission" date="2020-08" db="EMBL/GenBank/DDBJ databases">
        <title>Genomic Encyclopedia of Type Strains, Phase III (KMG-III): the genomes of soil and plant-associated and newly described type strains.</title>
        <authorList>
            <person name="Whitman W."/>
        </authorList>
    </citation>
    <scope>NUCLEOTIDE SEQUENCE [LARGE SCALE GENOMIC DNA]</scope>
    <source>
        <strain evidence="3 4">CECT 8577</strain>
    </source>
</reference>
<dbReference type="InterPro" id="IPR029058">
    <property type="entry name" value="AB_hydrolase_fold"/>
</dbReference>
<dbReference type="PANTHER" id="PTHR11487:SF0">
    <property type="entry name" value="S-ACYL FATTY ACID SYNTHASE THIOESTERASE, MEDIUM CHAIN"/>
    <property type="match status" value="1"/>
</dbReference>
<comment type="caution">
    <text evidence="3">The sequence shown here is derived from an EMBL/GenBank/DDBJ whole genome shotgun (WGS) entry which is preliminary data.</text>
</comment>
<feature type="domain" description="Thioesterase" evidence="2">
    <location>
        <begin position="24"/>
        <end position="243"/>
    </location>
</feature>
<dbReference type="Pfam" id="PF00975">
    <property type="entry name" value="Thioesterase"/>
    <property type="match status" value="1"/>
</dbReference>
<evidence type="ECO:0000259" key="2">
    <source>
        <dbReference type="Pfam" id="PF00975"/>
    </source>
</evidence>
<dbReference type="AlphaFoldDB" id="A0A839S0T2"/>
<name>A0A839S0T2_9PSEU</name>
<dbReference type="RefSeq" id="WP_183649575.1">
    <property type="nucleotide sequence ID" value="NZ_JACHWU010000001.1"/>
</dbReference>
<protein>
    <submittedName>
        <fullName evidence="3">Surfactin synthase thioesterase subunit</fullName>
    </submittedName>
</protein>
<dbReference type="InterPro" id="IPR012223">
    <property type="entry name" value="TEII"/>
</dbReference>
<dbReference type="InterPro" id="IPR001031">
    <property type="entry name" value="Thioesterase"/>
</dbReference>
<dbReference type="Gene3D" id="3.40.50.1820">
    <property type="entry name" value="alpha/beta hydrolase"/>
    <property type="match status" value="1"/>
</dbReference>
<evidence type="ECO:0000313" key="3">
    <source>
        <dbReference type="EMBL" id="MBB3050419.1"/>
    </source>
</evidence>
<comment type="similarity">
    <text evidence="1">Belongs to the thioesterase family.</text>
</comment>
<dbReference type="SUPFAM" id="SSF53474">
    <property type="entry name" value="alpha/beta-Hydrolases"/>
    <property type="match status" value="1"/>
</dbReference>
<dbReference type="GO" id="GO:0008610">
    <property type="term" value="P:lipid biosynthetic process"/>
    <property type="evidence" value="ECO:0007669"/>
    <property type="project" value="TreeGrafter"/>
</dbReference>
<dbReference type="EMBL" id="JACHWU010000001">
    <property type="protein sequence ID" value="MBB3050419.1"/>
    <property type="molecule type" value="Genomic_DNA"/>
</dbReference>
<accession>A0A839S0T2</accession>
<evidence type="ECO:0000256" key="1">
    <source>
        <dbReference type="ARBA" id="ARBA00007169"/>
    </source>
</evidence>
<evidence type="ECO:0000313" key="4">
    <source>
        <dbReference type="Proteomes" id="UP000550714"/>
    </source>
</evidence>
<keyword evidence="4" id="KW-1185">Reference proteome</keyword>
<dbReference type="Proteomes" id="UP000550714">
    <property type="component" value="Unassembled WGS sequence"/>
</dbReference>
<sequence length="259" mass="28699">MTFAEPAVIRPPRRVAPATDVSYVLFHHAGGASSVFHEWHTLLADAGRVVAPDLPGRRRRIRETPIRDAERAVRDLVSLLDQQHVTPPYVLLGHSMGAVLAYELAKAWQASGRPEPEALYVSGSRPPHLYRGEHWCAGLDDDALRAETARWSGGSRMSVQSSSPHQLALLRADLAVCRDYRWTPRVPLSCPVVAFTGTDDPIATTQQMRGWADYTTGPFTHRVVTGHHFFLYEPETSDHVRSALRSHSAGPRTDDGDSQ</sequence>
<organism evidence="3 4">
    <name type="scientific">Prauserella isguenensis</name>
    <dbReference type="NCBI Taxonomy" id="1470180"/>
    <lineage>
        <taxon>Bacteria</taxon>
        <taxon>Bacillati</taxon>
        <taxon>Actinomycetota</taxon>
        <taxon>Actinomycetes</taxon>
        <taxon>Pseudonocardiales</taxon>
        <taxon>Pseudonocardiaceae</taxon>
        <taxon>Prauserella</taxon>
    </lineage>
</organism>